<name>A0ABU8B2E6_9BRAD</name>
<gene>
    <name evidence="1" type="ORF">V1286_000205</name>
</gene>
<organism evidence="1 2">
    <name type="scientific">Bradyrhizobium algeriense</name>
    <dbReference type="NCBI Taxonomy" id="634784"/>
    <lineage>
        <taxon>Bacteria</taxon>
        <taxon>Pseudomonadati</taxon>
        <taxon>Pseudomonadota</taxon>
        <taxon>Alphaproteobacteria</taxon>
        <taxon>Hyphomicrobiales</taxon>
        <taxon>Nitrobacteraceae</taxon>
        <taxon>Bradyrhizobium</taxon>
    </lineage>
</organism>
<evidence type="ECO:0000313" key="2">
    <source>
        <dbReference type="Proteomes" id="UP001364224"/>
    </source>
</evidence>
<dbReference type="InterPro" id="IPR043519">
    <property type="entry name" value="NT_sf"/>
</dbReference>
<protein>
    <recommendedName>
        <fullName evidence="3">Nucleotidyltransferase family protein</fullName>
    </recommendedName>
</protein>
<dbReference type="EMBL" id="JAZHRV010000001">
    <property type="protein sequence ID" value="MEH2552676.1"/>
    <property type="molecule type" value="Genomic_DNA"/>
</dbReference>
<comment type="caution">
    <text evidence="1">The sequence shown here is derived from an EMBL/GenBank/DDBJ whole genome shotgun (WGS) entry which is preliminary data.</text>
</comment>
<accession>A0ABU8B2E6</accession>
<dbReference type="SUPFAM" id="SSF81301">
    <property type="entry name" value="Nucleotidyltransferase"/>
    <property type="match status" value="1"/>
</dbReference>
<proteinExistence type="predicted"/>
<dbReference type="Proteomes" id="UP001364224">
    <property type="component" value="Unassembled WGS sequence"/>
</dbReference>
<dbReference type="RefSeq" id="WP_334477015.1">
    <property type="nucleotide sequence ID" value="NZ_JAZHRV010000001.1"/>
</dbReference>
<dbReference type="Gene3D" id="3.30.460.40">
    <property type="match status" value="1"/>
</dbReference>
<keyword evidence="2" id="KW-1185">Reference proteome</keyword>
<sequence>MHARDRPAPGTERSTGVDAFKLASLTHTEQFYSSVLRDLLESDLPFMIGGGYAVNLYTHARCPTKDLDIFTTAAEFPRLLSHLQRNNRVSADESWLGKVHCGRDFVDVIFGSSNGAVPVQEEWFQYAAQAQVLGHCVPVINPTELIWTKAFIQKRNRHDGVDIVHLILKQREAIDWQRLIMYMNPHWEILLCHLLMFRWIYPSERDAIPDWLLDDLLERLSRQREGPPPATKLCRGRLLSSSDYRSATEKWDFLNVEDECGNDR</sequence>
<evidence type="ECO:0008006" key="3">
    <source>
        <dbReference type="Google" id="ProtNLM"/>
    </source>
</evidence>
<reference evidence="1 2" key="1">
    <citation type="submission" date="2024-02" db="EMBL/GenBank/DDBJ databases">
        <title>Adaptive strategies in a cosmopolitan and abundant soil bacterium.</title>
        <authorList>
            <person name="Carini P."/>
        </authorList>
    </citation>
    <scope>NUCLEOTIDE SEQUENCE [LARGE SCALE GENOMIC DNA]</scope>
    <source>
        <strain evidence="1 2">AZCC 1608</strain>
    </source>
</reference>
<evidence type="ECO:0000313" key="1">
    <source>
        <dbReference type="EMBL" id="MEH2552676.1"/>
    </source>
</evidence>